<gene>
    <name evidence="1" type="ORF">DI536_25625</name>
</gene>
<evidence type="ECO:0000313" key="2">
    <source>
        <dbReference type="Proteomes" id="UP000249061"/>
    </source>
</evidence>
<proteinExistence type="predicted"/>
<dbReference type="AlphaFoldDB" id="A0A2W5SXC3"/>
<evidence type="ECO:0008006" key="3">
    <source>
        <dbReference type="Google" id="ProtNLM"/>
    </source>
</evidence>
<reference evidence="1 2" key="1">
    <citation type="submission" date="2017-08" db="EMBL/GenBank/DDBJ databases">
        <title>Infants hospitalized years apart are colonized by the same room-sourced microbial strains.</title>
        <authorList>
            <person name="Brooks B."/>
            <person name="Olm M.R."/>
            <person name="Firek B.A."/>
            <person name="Baker R."/>
            <person name="Thomas B.C."/>
            <person name="Morowitz M.J."/>
            <person name="Banfield J.F."/>
        </authorList>
    </citation>
    <scope>NUCLEOTIDE SEQUENCE [LARGE SCALE GENOMIC DNA]</scope>
    <source>
        <strain evidence="1">S2_003_000_R2_14</strain>
    </source>
</reference>
<organism evidence="1 2">
    <name type="scientific">Archangium gephyra</name>
    <dbReference type="NCBI Taxonomy" id="48"/>
    <lineage>
        <taxon>Bacteria</taxon>
        <taxon>Pseudomonadati</taxon>
        <taxon>Myxococcota</taxon>
        <taxon>Myxococcia</taxon>
        <taxon>Myxococcales</taxon>
        <taxon>Cystobacterineae</taxon>
        <taxon>Archangiaceae</taxon>
        <taxon>Archangium</taxon>
    </lineage>
</organism>
<accession>A0A2W5SXC3</accession>
<sequence>MSAEVSGRAFLGIIKHVKETYGANALHELLPTLPPATQKVFGGRILHATWYPYEAYIGLLKALAQKYGNGSSDYCRELGAASGTRDINTVFRIYLAIASTERLIRSCTKVWSSYYRNAGTMEAMSWAPEETLLRISDFPDMAPEHCRLMEGWMITTMNVLGADVIDGHESMCMSTGGAAHEFKCRWKKR</sequence>
<dbReference type="Proteomes" id="UP000249061">
    <property type="component" value="Unassembled WGS sequence"/>
</dbReference>
<comment type="caution">
    <text evidence="1">The sequence shown here is derived from an EMBL/GenBank/DDBJ whole genome shotgun (WGS) entry which is preliminary data.</text>
</comment>
<evidence type="ECO:0000313" key="1">
    <source>
        <dbReference type="EMBL" id="PZR08019.1"/>
    </source>
</evidence>
<name>A0A2W5SXC3_9BACT</name>
<dbReference type="EMBL" id="QFQP01000027">
    <property type="protein sequence ID" value="PZR08019.1"/>
    <property type="molecule type" value="Genomic_DNA"/>
</dbReference>
<protein>
    <recommendedName>
        <fullName evidence="3">L-2-amino-thiazoline-4-carboxylic acid hydrolase</fullName>
    </recommendedName>
</protein>